<feature type="region of interest" description="Disordered" evidence="6">
    <location>
        <begin position="117"/>
        <end position="148"/>
    </location>
</feature>
<dbReference type="CDD" id="cd12148">
    <property type="entry name" value="fungal_TF_MHR"/>
    <property type="match status" value="1"/>
</dbReference>
<organism evidence="8 9">
    <name type="scientific">Penicillium roqueforti (strain FM164)</name>
    <dbReference type="NCBI Taxonomy" id="1365484"/>
    <lineage>
        <taxon>Eukaryota</taxon>
        <taxon>Fungi</taxon>
        <taxon>Dikarya</taxon>
        <taxon>Ascomycota</taxon>
        <taxon>Pezizomycotina</taxon>
        <taxon>Eurotiomycetes</taxon>
        <taxon>Eurotiomycetidae</taxon>
        <taxon>Eurotiales</taxon>
        <taxon>Aspergillaceae</taxon>
        <taxon>Penicillium</taxon>
    </lineage>
</organism>
<dbReference type="PROSITE" id="PS50048">
    <property type="entry name" value="ZN2_CY6_FUNGAL_2"/>
    <property type="match status" value="1"/>
</dbReference>
<dbReference type="CDD" id="cd00067">
    <property type="entry name" value="GAL4"/>
    <property type="match status" value="1"/>
</dbReference>
<dbReference type="GO" id="GO:0000435">
    <property type="term" value="P:positive regulation of transcription from RNA polymerase II promoter by galactose"/>
    <property type="evidence" value="ECO:0007669"/>
    <property type="project" value="TreeGrafter"/>
</dbReference>
<dbReference type="GO" id="GO:0006351">
    <property type="term" value="P:DNA-templated transcription"/>
    <property type="evidence" value="ECO:0007669"/>
    <property type="project" value="InterPro"/>
</dbReference>
<evidence type="ECO:0000256" key="5">
    <source>
        <dbReference type="ARBA" id="ARBA00023242"/>
    </source>
</evidence>
<dbReference type="InterPro" id="IPR051127">
    <property type="entry name" value="Fungal_SecMet_Regulators"/>
</dbReference>
<keyword evidence="9" id="KW-1185">Reference proteome</keyword>
<proteinExistence type="predicted"/>
<evidence type="ECO:0000256" key="3">
    <source>
        <dbReference type="ARBA" id="ARBA00023125"/>
    </source>
</evidence>
<feature type="compositionally biased region" description="Polar residues" evidence="6">
    <location>
        <begin position="139"/>
        <end position="148"/>
    </location>
</feature>
<evidence type="ECO:0000313" key="8">
    <source>
        <dbReference type="EMBL" id="CDM34513.1"/>
    </source>
</evidence>
<dbReference type="Pfam" id="PF04082">
    <property type="entry name" value="Fungal_trans"/>
    <property type="match status" value="1"/>
</dbReference>
<keyword evidence="2" id="KW-0805">Transcription regulation</keyword>
<keyword evidence="5" id="KW-0539">Nucleus</keyword>
<reference evidence="8" key="1">
    <citation type="journal article" date="2014" name="Nat. Commun.">
        <title>Multiple recent horizontal transfers of a large genomic region in cheese making fungi.</title>
        <authorList>
            <person name="Cheeseman K."/>
            <person name="Ropars J."/>
            <person name="Renault P."/>
            <person name="Dupont J."/>
            <person name="Gouzy J."/>
            <person name="Branca A."/>
            <person name="Abraham A.L."/>
            <person name="Ceppi M."/>
            <person name="Conseiller E."/>
            <person name="Debuchy R."/>
            <person name="Malagnac F."/>
            <person name="Goarin A."/>
            <person name="Silar P."/>
            <person name="Lacoste S."/>
            <person name="Sallet E."/>
            <person name="Bensimon A."/>
            <person name="Giraud T."/>
            <person name="Brygoo Y."/>
        </authorList>
    </citation>
    <scope>NUCLEOTIDE SEQUENCE [LARGE SCALE GENOMIC DNA]</scope>
    <source>
        <strain evidence="8">FM164</strain>
    </source>
</reference>
<dbReference type="InterPro" id="IPR007219">
    <property type="entry name" value="XnlR_reg_dom"/>
</dbReference>
<evidence type="ECO:0000256" key="4">
    <source>
        <dbReference type="ARBA" id="ARBA00023163"/>
    </source>
</evidence>
<dbReference type="PANTHER" id="PTHR47424">
    <property type="entry name" value="REGULATORY PROTEIN GAL4"/>
    <property type="match status" value="1"/>
</dbReference>
<dbReference type="PANTHER" id="PTHR47424:SF5">
    <property type="entry name" value="ZN(II)2CYS6 TRANSCRIPTION FACTOR (EUROFUNG)"/>
    <property type="match status" value="1"/>
</dbReference>
<feature type="compositionally biased region" description="Basic and acidic residues" evidence="6">
    <location>
        <begin position="117"/>
        <end position="138"/>
    </location>
</feature>
<dbReference type="SUPFAM" id="SSF57701">
    <property type="entry name" value="Zn2/Cys6 DNA-binding domain"/>
    <property type="match status" value="1"/>
</dbReference>
<dbReference type="InterPro" id="IPR036864">
    <property type="entry name" value="Zn2-C6_fun-type_DNA-bd_sf"/>
</dbReference>
<dbReference type="EMBL" id="HG792017">
    <property type="protein sequence ID" value="CDM34513.1"/>
    <property type="molecule type" value="Genomic_DNA"/>
</dbReference>
<keyword evidence="1" id="KW-0479">Metal-binding</keyword>
<dbReference type="GO" id="GO:0008270">
    <property type="term" value="F:zinc ion binding"/>
    <property type="evidence" value="ECO:0007669"/>
    <property type="project" value="InterPro"/>
</dbReference>
<dbReference type="Pfam" id="PF00172">
    <property type="entry name" value="Zn_clus"/>
    <property type="match status" value="1"/>
</dbReference>
<dbReference type="PROSITE" id="PS00463">
    <property type="entry name" value="ZN2_CY6_FUNGAL_1"/>
    <property type="match status" value="1"/>
</dbReference>
<evidence type="ECO:0000256" key="2">
    <source>
        <dbReference type="ARBA" id="ARBA00023015"/>
    </source>
</evidence>
<evidence type="ECO:0000256" key="1">
    <source>
        <dbReference type="ARBA" id="ARBA00022723"/>
    </source>
</evidence>
<feature type="domain" description="Zn(2)-C6 fungal-type" evidence="7">
    <location>
        <begin position="27"/>
        <end position="56"/>
    </location>
</feature>
<dbReference type="Gene3D" id="4.10.240.10">
    <property type="entry name" value="Zn(2)-C6 fungal-type DNA-binding domain"/>
    <property type="match status" value="1"/>
</dbReference>
<dbReference type="InterPro" id="IPR001138">
    <property type="entry name" value="Zn2Cys6_DnaBD"/>
</dbReference>
<dbReference type="AlphaFoldDB" id="W6QCT2"/>
<dbReference type="OMA" id="PYAARAC"/>
<dbReference type="GO" id="GO:0000981">
    <property type="term" value="F:DNA-binding transcription factor activity, RNA polymerase II-specific"/>
    <property type="evidence" value="ECO:0007669"/>
    <property type="project" value="InterPro"/>
</dbReference>
<keyword evidence="3" id="KW-0238">DNA-binding</keyword>
<evidence type="ECO:0000259" key="7">
    <source>
        <dbReference type="PROSITE" id="PS50048"/>
    </source>
</evidence>
<gene>
    <name evidence="8" type="ORF">PROQFM164_S03g001237</name>
</gene>
<accession>W6QCT2</accession>
<protein>
    <submittedName>
        <fullName evidence="8">Casein kinase II, regulatory subunit</fullName>
    </submittedName>
</protein>
<dbReference type="Proteomes" id="UP000030686">
    <property type="component" value="Unassembled WGS sequence"/>
</dbReference>
<name>W6QCT2_PENRF</name>
<keyword evidence="8" id="KW-0418">Kinase</keyword>
<dbReference type="SMART" id="SM00066">
    <property type="entry name" value="GAL4"/>
    <property type="match status" value="1"/>
</dbReference>
<dbReference type="GO" id="GO:0016301">
    <property type="term" value="F:kinase activity"/>
    <property type="evidence" value="ECO:0007669"/>
    <property type="project" value="UniProtKB-KW"/>
</dbReference>
<evidence type="ECO:0000256" key="6">
    <source>
        <dbReference type="SAM" id="MobiDB-lite"/>
    </source>
</evidence>
<keyword evidence="8" id="KW-0808">Transferase</keyword>
<dbReference type="OrthoDB" id="2123952at2759"/>
<keyword evidence="4" id="KW-0804">Transcription</keyword>
<dbReference type="STRING" id="1365484.W6QCT2"/>
<sequence>MNNATSKRRSRLKPDCERKRPKYVFKACASCKRRKVRCNGKTPCEFCERRSIKCCYSNEFESSTDHAHHLNDRELPLEEKNVGRSDIVPLQQLSHLVATLQDKVELLHHEIQDVPKERLSSVKGDTDTQNHPKLKDLRSTSPSLPDYTGPTSSLFSLGVAKMILEHGRPSSPEKLDPEIAGSVITTNEQDMTQMEACSSTKTGSSDLGLLSEINLNEAFRLIHLYDDIVGTLLPIVDIETIKMQAEMLWANIIYELNPNDSSGGLRECDATPLKMVIAIALLAEGGGYSRVAIDLHDSLLPNVLPHAVLRKFSLRGQQIILLNALFYMFQDDYRLASRMITIGSRTIIESGLHRKKVLSHYFPRPEEQKEITTLLYTSFVLDRQINFAAGLPFTFRDNDIDIPEVEDVPYLKAMRSYVQFGAQIWYSITDEHGKFKRRLKEETFDFLSYKVKSWQESLPKALQSSQDELGSVESIPFEDRKAYLIRSILFLRANQIRILVLRPLLYSYQTAKANPGHADTLVQLATNTINKVLEMDRQSNLYRTQIPILNHFLSSALCSLFLVLAHYSRLSTTEFTTSESAAVVDAIANGLSLLRTYLFSLSSQRLLRKFTGPQGLISHLGLLKNCNHFDKLLLEKLDIDKFTGLDNVALDRNPVMEGNDHPLHDYSNPTGSEWPLELSLPSPVTPGDISQLFASYELDFMGFNLL</sequence>
<dbReference type="GO" id="GO:0000978">
    <property type="term" value="F:RNA polymerase II cis-regulatory region sequence-specific DNA binding"/>
    <property type="evidence" value="ECO:0007669"/>
    <property type="project" value="TreeGrafter"/>
</dbReference>
<dbReference type="GO" id="GO:0005634">
    <property type="term" value="C:nucleus"/>
    <property type="evidence" value="ECO:0007669"/>
    <property type="project" value="TreeGrafter"/>
</dbReference>
<evidence type="ECO:0000313" key="9">
    <source>
        <dbReference type="Proteomes" id="UP000030686"/>
    </source>
</evidence>